<evidence type="ECO:0000313" key="2">
    <source>
        <dbReference type="Proteomes" id="UP000828941"/>
    </source>
</evidence>
<keyword evidence="2" id="KW-1185">Reference proteome</keyword>
<dbReference type="EMBL" id="CM039427">
    <property type="protein sequence ID" value="KAI4353392.1"/>
    <property type="molecule type" value="Genomic_DNA"/>
</dbReference>
<proteinExistence type="predicted"/>
<evidence type="ECO:0000313" key="1">
    <source>
        <dbReference type="EMBL" id="KAI4353392.1"/>
    </source>
</evidence>
<protein>
    <submittedName>
        <fullName evidence="1">Uncharacterized protein</fullName>
    </submittedName>
</protein>
<dbReference type="Proteomes" id="UP000828941">
    <property type="component" value="Chromosome 2"/>
</dbReference>
<organism evidence="1 2">
    <name type="scientific">Bauhinia variegata</name>
    <name type="common">Purple orchid tree</name>
    <name type="synonym">Phanera variegata</name>
    <dbReference type="NCBI Taxonomy" id="167791"/>
    <lineage>
        <taxon>Eukaryota</taxon>
        <taxon>Viridiplantae</taxon>
        <taxon>Streptophyta</taxon>
        <taxon>Embryophyta</taxon>
        <taxon>Tracheophyta</taxon>
        <taxon>Spermatophyta</taxon>
        <taxon>Magnoliopsida</taxon>
        <taxon>eudicotyledons</taxon>
        <taxon>Gunneridae</taxon>
        <taxon>Pentapetalae</taxon>
        <taxon>rosids</taxon>
        <taxon>fabids</taxon>
        <taxon>Fabales</taxon>
        <taxon>Fabaceae</taxon>
        <taxon>Cercidoideae</taxon>
        <taxon>Cercideae</taxon>
        <taxon>Bauhiniinae</taxon>
        <taxon>Bauhinia</taxon>
    </lineage>
</organism>
<gene>
    <name evidence="1" type="ORF">L6164_002346</name>
</gene>
<sequence length="193" mass="22577">MLEVLELSNNYLTGTIPKCLIEKEELRVLKLRSNKLMGTIDAFPSSCRLEILDVNGNFLQGKLPEYLVNCTSLMILDLGNNQINDKFPCRFKNISALRVLILQSNNLHGTIECPSTQAAWPNLQIIDLAKNNLSGRIPPAFFKTWKTMMIDDKWRLWYWERVDAILYRIFPQLDFVYEQHAGKNYRTLRWKPR</sequence>
<reference evidence="1 2" key="1">
    <citation type="journal article" date="2022" name="DNA Res.">
        <title>Chromosomal-level genome assembly of the orchid tree Bauhinia variegata (Leguminosae; Cercidoideae) supports the allotetraploid origin hypothesis of Bauhinia.</title>
        <authorList>
            <person name="Zhong Y."/>
            <person name="Chen Y."/>
            <person name="Zheng D."/>
            <person name="Pang J."/>
            <person name="Liu Y."/>
            <person name="Luo S."/>
            <person name="Meng S."/>
            <person name="Qian L."/>
            <person name="Wei D."/>
            <person name="Dai S."/>
            <person name="Zhou R."/>
        </authorList>
    </citation>
    <scope>NUCLEOTIDE SEQUENCE [LARGE SCALE GENOMIC DNA]</scope>
    <source>
        <strain evidence="1">BV-YZ2020</strain>
    </source>
</reference>
<comment type="caution">
    <text evidence="1">The sequence shown here is derived from an EMBL/GenBank/DDBJ whole genome shotgun (WGS) entry which is preliminary data.</text>
</comment>
<accession>A0ACB9PXR4</accession>
<name>A0ACB9PXR4_BAUVA</name>